<dbReference type="RefSeq" id="WP_306884903.1">
    <property type="nucleotide sequence ID" value="NZ_JAUSUL010000001.1"/>
</dbReference>
<gene>
    <name evidence="1" type="ORF">J2S73_001547</name>
</gene>
<dbReference type="Proteomes" id="UP001229244">
    <property type="component" value="Unassembled WGS sequence"/>
</dbReference>
<comment type="caution">
    <text evidence="1">The sequence shown here is derived from an EMBL/GenBank/DDBJ whole genome shotgun (WGS) entry which is preliminary data.</text>
</comment>
<accession>A0AAE3VNB0</accession>
<evidence type="ECO:0000313" key="2">
    <source>
        <dbReference type="Proteomes" id="UP001229244"/>
    </source>
</evidence>
<dbReference type="AlphaFoldDB" id="A0AAE3VNB0"/>
<evidence type="ECO:0000313" key="1">
    <source>
        <dbReference type="EMBL" id="MDQ0315110.1"/>
    </source>
</evidence>
<organism evidence="1 2">
    <name type="scientific">Amorphus orientalis</name>
    <dbReference type="NCBI Taxonomy" id="649198"/>
    <lineage>
        <taxon>Bacteria</taxon>
        <taxon>Pseudomonadati</taxon>
        <taxon>Pseudomonadota</taxon>
        <taxon>Alphaproteobacteria</taxon>
        <taxon>Hyphomicrobiales</taxon>
        <taxon>Amorphaceae</taxon>
        <taxon>Amorphus</taxon>
    </lineage>
</organism>
<keyword evidence="2" id="KW-1185">Reference proteome</keyword>
<sequence length="78" mass="8843">MRLASLIPVSEEELRMPTPAVHREVRARLARALRAERRLGRAGHWSYDLNRHLALKQASRHFGAAPWSLPASKDPPGR</sequence>
<reference evidence="1" key="1">
    <citation type="submission" date="2023-07" db="EMBL/GenBank/DDBJ databases">
        <title>Genomic Encyclopedia of Type Strains, Phase IV (KMG-IV): sequencing the most valuable type-strain genomes for metagenomic binning, comparative biology and taxonomic classification.</title>
        <authorList>
            <person name="Goeker M."/>
        </authorList>
    </citation>
    <scope>NUCLEOTIDE SEQUENCE</scope>
    <source>
        <strain evidence="1">DSM 21202</strain>
    </source>
</reference>
<name>A0AAE3VNB0_9HYPH</name>
<protein>
    <submittedName>
        <fullName evidence="1">Uncharacterized protein</fullName>
    </submittedName>
</protein>
<dbReference type="EMBL" id="JAUSUL010000001">
    <property type="protein sequence ID" value="MDQ0315110.1"/>
    <property type="molecule type" value="Genomic_DNA"/>
</dbReference>
<proteinExistence type="predicted"/>